<feature type="DNA-binding region" description="H-T-H motif" evidence="2">
    <location>
        <begin position="34"/>
        <end position="53"/>
    </location>
</feature>
<dbReference type="STRING" id="1454004.AW11_00937"/>
<dbReference type="eggNOG" id="COG1309">
    <property type="taxonomic scope" value="Bacteria"/>
</dbReference>
<accession>A0A011RG88</accession>
<dbReference type="Proteomes" id="UP000022141">
    <property type="component" value="Unassembled WGS sequence"/>
</dbReference>
<evidence type="ECO:0000313" key="5">
    <source>
        <dbReference type="Proteomes" id="UP000022141"/>
    </source>
</evidence>
<dbReference type="InterPro" id="IPR050109">
    <property type="entry name" value="HTH-type_TetR-like_transc_reg"/>
</dbReference>
<dbReference type="EMBL" id="JEMY01000008">
    <property type="protein sequence ID" value="EXI90234.1"/>
    <property type="molecule type" value="Genomic_DNA"/>
</dbReference>
<dbReference type="InterPro" id="IPR009057">
    <property type="entry name" value="Homeodomain-like_sf"/>
</dbReference>
<dbReference type="GO" id="GO:0000976">
    <property type="term" value="F:transcription cis-regulatory region binding"/>
    <property type="evidence" value="ECO:0007669"/>
    <property type="project" value="TreeGrafter"/>
</dbReference>
<dbReference type="PRINTS" id="PR00455">
    <property type="entry name" value="HTHTETR"/>
</dbReference>
<reference evidence="4" key="1">
    <citation type="submission" date="2014-02" db="EMBL/GenBank/DDBJ databases">
        <title>Expanding our view of genomic diversity in Candidatus Accumulibacter clades.</title>
        <authorList>
            <person name="Skennerton C.T."/>
            <person name="Barr J.J."/>
            <person name="Slater F.R."/>
            <person name="Bond P.L."/>
            <person name="Tyson G.W."/>
        </authorList>
    </citation>
    <scope>NUCLEOTIDE SEQUENCE [LARGE SCALE GENOMIC DNA]</scope>
</reference>
<name>A0A011RG88_ACCRE</name>
<dbReference type="AlphaFoldDB" id="A0A011RG88"/>
<dbReference type="GO" id="GO:0003700">
    <property type="term" value="F:DNA-binding transcription factor activity"/>
    <property type="evidence" value="ECO:0007669"/>
    <property type="project" value="TreeGrafter"/>
</dbReference>
<gene>
    <name evidence="4" type="primary">ttgW_1</name>
    <name evidence="4" type="ORF">AW11_00937</name>
</gene>
<protein>
    <submittedName>
        <fullName evidence="4">HTH-type transcriptional regulator TtgW</fullName>
    </submittedName>
</protein>
<dbReference type="PANTHER" id="PTHR30055">
    <property type="entry name" value="HTH-TYPE TRANSCRIPTIONAL REGULATOR RUTR"/>
    <property type="match status" value="1"/>
</dbReference>
<proteinExistence type="predicted"/>
<evidence type="ECO:0000259" key="3">
    <source>
        <dbReference type="PROSITE" id="PS50977"/>
    </source>
</evidence>
<evidence type="ECO:0000256" key="1">
    <source>
        <dbReference type="ARBA" id="ARBA00023125"/>
    </source>
</evidence>
<keyword evidence="1 2" id="KW-0238">DNA-binding</keyword>
<sequence>MKADKSSARVTLDRNEWIEAAIDVLAEQGVQGMRIEVLAKNFGVTKGSFYWHFKDRQDLVDGVLQTWRDGRIRDIDKQTGASPGREREQLLHLIDVYGATRNRKGISIELAVREWARRDAQAAAIVEEVDSWRLQCTRQLFVRRGVSDEEAKSRSLLLYAYVFGQSLMACERYDPAIGELKRWIAELIVKE</sequence>
<organism evidence="4 5">
    <name type="scientific">Accumulibacter regalis</name>
    <dbReference type="NCBI Taxonomy" id="522306"/>
    <lineage>
        <taxon>Bacteria</taxon>
        <taxon>Pseudomonadati</taxon>
        <taxon>Pseudomonadota</taxon>
        <taxon>Betaproteobacteria</taxon>
        <taxon>Candidatus Accumulibacter</taxon>
    </lineage>
</organism>
<dbReference type="PROSITE" id="PS50977">
    <property type="entry name" value="HTH_TETR_2"/>
    <property type="match status" value="1"/>
</dbReference>
<keyword evidence="5" id="KW-1185">Reference proteome</keyword>
<dbReference type="Pfam" id="PF00440">
    <property type="entry name" value="TetR_N"/>
    <property type="match status" value="1"/>
</dbReference>
<dbReference type="PANTHER" id="PTHR30055:SF239">
    <property type="entry name" value="TRANSCRIPTIONAL REGULATORY PROTEIN"/>
    <property type="match status" value="1"/>
</dbReference>
<evidence type="ECO:0000313" key="4">
    <source>
        <dbReference type="EMBL" id="EXI90234.1"/>
    </source>
</evidence>
<dbReference type="InterPro" id="IPR001647">
    <property type="entry name" value="HTH_TetR"/>
</dbReference>
<feature type="domain" description="HTH tetR-type" evidence="3">
    <location>
        <begin position="11"/>
        <end position="71"/>
    </location>
</feature>
<dbReference type="Gene3D" id="1.10.357.10">
    <property type="entry name" value="Tetracycline Repressor, domain 2"/>
    <property type="match status" value="1"/>
</dbReference>
<dbReference type="PATRIC" id="fig|1454004.3.peg.987"/>
<comment type="caution">
    <text evidence="4">The sequence shown here is derived from an EMBL/GenBank/DDBJ whole genome shotgun (WGS) entry which is preliminary data.</text>
</comment>
<dbReference type="SUPFAM" id="SSF46689">
    <property type="entry name" value="Homeodomain-like"/>
    <property type="match status" value="1"/>
</dbReference>
<evidence type="ECO:0000256" key="2">
    <source>
        <dbReference type="PROSITE-ProRule" id="PRU00335"/>
    </source>
</evidence>